<dbReference type="SUPFAM" id="SSF53383">
    <property type="entry name" value="PLP-dependent transferases"/>
    <property type="match status" value="1"/>
</dbReference>
<feature type="binding site" evidence="4">
    <location>
        <position position="109"/>
    </location>
    <ligand>
        <name>pyridoxal 5'-phosphate</name>
        <dbReference type="ChEBI" id="CHEBI:597326"/>
    </ligand>
</feature>
<dbReference type="Gene3D" id="3.40.640.10">
    <property type="entry name" value="Type I PLP-dependent aspartate aminotransferase-like (Major domain)"/>
    <property type="match status" value="1"/>
</dbReference>
<name>A0ABX8BBY7_9BACT</name>
<comment type="caution">
    <text evidence="4">Lacks conserved residue(s) required for the propagation of feature annotation.</text>
</comment>
<feature type="modified residue" description="N6-(pyridoxal phosphate)lysine" evidence="4">
    <location>
        <position position="248"/>
    </location>
</feature>
<dbReference type="HAMAP" id="MF_01970">
    <property type="entry name" value="Kynureninase"/>
    <property type="match status" value="1"/>
</dbReference>
<evidence type="ECO:0000256" key="3">
    <source>
        <dbReference type="ARBA" id="ARBA00022898"/>
    </source>
</evidence>
<dbReference type="Proteomes" id="UP000676506">
    <property type="component" value="Chromosome 1"/>
</dbReference>
<dbReference type="PIRSF" id="PIRSF038800">
    <property type="entry name" value="KYNU"/>
    <property type="match status" value="1"/>
</dbReference>
<gene>
    <name evidence="4 7" type="primary">kynU</name>
    <name evidence="7" type="ORF">J8C06_02470</name>
</gene>
<dbReference type="InterPro" id="IPR015421">
    <property type="entry name" value="PyrdxlP-dep_Trfase_major"/>
</dbReference>
<comment type="cofactor">
    <cofactor evidence="4 6">
        <name>pyridoxal 5'-phosphate</name>
        <dbReference type="ChEBI" id="CHEBI:597326"/>
    </cofactor>
</comment>
<dbReference type="EC" id="3.7.1.3" evidence="4 5"/>
<dbReference type="InterPro" id="IPR010111">
    <property type="entry name" value="Kynureninase"/>
</dbReference>
<protein>
    <recommendedName>
        <fullName evidence="4 5">Kynureninase</fullName>
        <ecNumber evidence="4 5">3.7.1.3</ecNumber>
    </recommendedName>
    <alternativeName>
        <fullName evidence="4">L-kynurenine hydrolase</fullName>
    </alternativeName>
</protein>
<keyword evidence="8" id="KW-1185">Reference proteome</keyword>
<evidence type="ECO:0000256" key="6">
    <source>
        <dbReference type="PIRNR" id="PIRNR038800"/>
    </source>
</evidence>
<dbReference type="PANTHER" id="PTHR14084:SF0">
    <property type="entry name" value="KYNURENINASE"/>
    <property type="match status" value="1"/>
</dbReference>
<evidence type="ECO:0000256" key="5">
    <source>
        <dbReference type="NCBIfam" id="TIGR01814"/>
    </source>
</evidence>
<comment type="subunit">
    <text evidence="4 6">Homodimer.</text>
</comment>
<feature type="binding site" evidence="4">
    <location>
        <position position="278"/>
    </location>
    <ligand>
        <name>pyridoxal 5'-phosphate</name>
        <dbReference type="ChEBI" id="CHEBI:597326"/>
    </ligand>
</feature>
<evidence type="ECO:0000256" key="1">
    <source>
        <dbReference type="ARBA" id="ARBA00022642"/>
    </source>
</evidence>
<comment type="pathway">
    <text evidence="4 6">Cofactor biosynthesis; NAD(+) biosynthesis; quinolinate from L-kynurenine: step 2/3.</text>
</comment>
<keyword evidence="3 4" id="KW-0663">Pyridoxal phosphate</keyword>
<feature type="binding site" evidence="4">
    <location>
        <position position="225"/>
    </location>
    <ligand>
        <name>pyridoxal 5'-phosphate</name>
        <dbReference type="ChEBI" id="CHEBI:597326"/>
    </ligand>
</feature>
<comment type="similarity">
    <text evidence="4 6">Belongs to the kynureninase family.</text>
</comment>
<accession>A0ABX8BBY7</accession>
<evidence type="ECO:0000256" key="4">
    <source>
        <dbReference type="HAMAP-Rule" id="MF_01970"/>
    </source>
</evidence>
<dbReference type="GO" id="GO:0030429">
    <property type="term" value="F:kynureninase activity"/>
    <property type="evidence" value="ECO:0007669"/>
    <property type="project" value="UniProtKB-EC"/>
</dbReference>
<evidence type="ECO:0000313" key="7">
    <source>
        <dbReference type="EMBL" id="QUW03917.1"/>
    </source>
</evidence>
<comment type="catalytic activity">
    <reaction evidence="6">
        <text>3-hydroxy-L-kynurenine + H2O = 3-hydroxyanthranilate + L-alanine + H(+)</text>
        <dbReference type="Rhea" id="RHEA:25143"/>
        <dbReference type="ChEBI" id="CHEBI:15377"/>
        <dbReference type="ChEBI" id="CHEBI:15378"/>
        <dbReference type="ChEBI" id="CHEBI:36559"/>
        <dbReference type="ChEBI" id="CHEBI:57972"/>
        <dbReference type="ChEBI" id="CHEBI:58125"/>
        <dbReference type="EC" id="3.7.1.3"/>
    </reaction>
</comment>
<dbReference type="EMBL" id="CP072648">
    <property type="protein sequence ID" value="QUW03917.1"/>
    <property type="molecule type" value="Genomic_DNA"/>
</dbReference>
<dbReference type="Gene3D" id="3.90.1150.10">
    <property type="entry name" value="Aspartate Aminotransferase, domain 1"/>
    <property type="match status" value="1"/>
</dbReference>
<reference evidence="7 8" key="1">
    <citation type="submission" date="2021-03" db="EMBL/GenBank/DDBJ databases">
        <title>Genomic and phenotypic characterization of Chloracidobacterium isolates provides evidence for multiple species.</title>
        <authorList>
            <person name="Saini M.K."/>
            <person name="Costas A.M.G."/>
            <person name="Tank M."/>
            <person name="Bryant D.A."/>
        </authorList>
    </citation>
    <scope>NUCLEOTIDE SEQUENCE [LARGE SCALE GENOMIC DNA]</scope>
    <source>
        <strain evidence="7 8">BV2-C</strain>
    </source>
</reference>
<keyword evidence="2 4" id="KW-0378">Hydrolase</keyword>
<comment type="catalytic activity">
    <reaction evidence="4 6">
        <text>L-kynurenine + H2O = anthranilate + L-alanine + H(+)</text>
        <dbReference type="Rhea" id="RHEA:16813"/>
        <dbReference type="ChEBI" id="CHEBI:15377"/>
        <dbReference type="ChEBI" id="CHEBI:15378"/>
        <dbReference type="ChEBI" id="CHEBI:16567"/>
        <dbReference type="ChEBI" id="CHEBI:57959"/>
        <dbReference type="ChEBI" id="CHEBI:57972"/>
        <dbReference type="EC" id="3.7.1.3"/>
    </reaction>
</comment>
<feature type="binding site" evidence="4">
    <location>
        <begin position="137"/>
        <end position="140"/>
    </location>
    <ligand>
        <name>pyridoxal 5'-phosphate</name>
        <dbReference type="ChEBI" id="CHEBI:597326"/>
    </ligand>
</feature>
<proteinExistence type="inferred from homology"/>
<dbReference type="Pfam" id="PF22580">
    <property type="entry name" value="KYNU_C"/>
    <property type="match status" value="1"/>
</dbReference>
<organism evidence="7 8">
    <name type="scientific">Chloracidobacterium validum</name>
    <dbReference type="NCBI Taxonomy" id="2821543"/>
    <lineage>
        <taxon>Bacteria</taxon>
        <taxon>Pseudomonadati</taxon>
        <taxon>Acidobacteriota</taxon>
        <taxon>Terriglobia</taxon>
        <taxon>Terriglobales</taxon>
        <taxon>Acidobacteriaceae</taxon>
        <taxon>Chloracidobacterium</taxon>
    </lineage>
</organism>
<comment type="pathway">
    <text evidence="4 6">Amino-acid degradation; L-kynurenine degradation; L-alanine and anthranilate from L-kynurenine: step 1/1.</text>
</comment>
<feature type="binding site" evidence="4">
    <location>
        <position position="306"/>
    </location>
    <ligand>
        <name>pyridoxal 5'-phosphate</name>
        <dbReference type="ChEBI" id="CHEBI:597326"/>
    </ligand>
</feature>
<feature type="binding site" evidence="4">
    <location>
        <position position="110"/>
    </location>
    <ligand>
        <name>pyridoxal 5'-phosphate</name>
        <dbReference type="ChEBI" id="CHEBI:597326"/>
    </ligand>
</feature>
<sequence>MDFRFRADETFAREQDQADELASFREHFCLPIAPSTGQPQHYFCGHSLGLQPKTVRQAVLAELDRWASLGVAGHFTPPHPWADYAADLLPLVAELVGAQPEEVAIANGLTVNLHLLMASFYRPTQQRFKIMLEARPFPSDRYAAASQAAFHGFNAQEAIVEIRPRPGEDLLRTEDMLEQLDREGDQVAVVLLAAVNYATGQFFDIAPIVELAHAKGCVVCVDAAHAIGNVPLALHDWNVDCAVWCHYKYVNAGPGAVAGFFVHARHARRFDLPRLVGWWGHRSDTRFLMPDTYELAPGAAGWQLSNLPILSMAALRASLDLFHQAKMARLRAKSLRLTEYALALLDGLNLQLLTPRAPALRGGQLSWRVPEPRRLANWLQSHGVIVDVREPDILRCAVAPLYNSFQDIWRLATAWRALTTERGES</sequence>
<comment type="function">
    <text evidence="4 6">Catalyzes the cleavage of L-kynurenine (L-Kyn) and L-3-hydroxykynurenine (L-3OHKyn) into anthranilic acid (AA) and 3-hydroxyanthranilic acid (3-OHAA), respectively.</text>
</comment>
<evidence type="ECO:0000313" key="8">
    <source>
        <dbReference type="Proteomes" id="UP000676506"/>
    </source>
</evidence>
<dbReference type="RefSeq" id="WP_211429807.1">
    <property type="nucleotide sequence ID" value="NZ_CP072648.1"/>
</dbReference>
<feature type="binding site" evidence="4">
    <location>
        <position position="222"/>
    </location>
    <ligand>
        <name>pyridoxal 5'-phosphate</name>
        <dbReference type="ChEBI" id="CHEBI:597326"/>
    </ligand>
</feature>
<feature type="binding site" evidence="4">
    <location>
        <position position="247"/>
    </location>
    <ligand>
        <name>pyridoxal 5'-phosphate</name>
        <dbReference type="ChEBI" id="CHEBI:597326"/>
    </ligand>
</feature>
<dbReference type="NCBIfam" id="TIGR01814">
    <property type="entry name" value="kynureninase"/>
    <property type="match status" value="1"/>
</dbReference>
<dbReference type="InterPro" id="IPR015422">
    <property type="entry name" value="PyrdxlP-dep_Trfase_small"/>
</dbReference>
<dbReference type="InterPro" id="IPR015424">
    <property type="entry name" value="PyrdxlP-dep_Trfase"/>
</dbReference>
<dbReference type="PANTHER" id="PTHR14084">
    <property type="entry name" value="KYNURENINASE"/>
    <property type="match status" value="1"/>
</dbReference>
<evidence type="ECO:0000256" key="2">
    <source>
        <dbReference type="ARBA" id="ARBA00022801"/>
    </source>
</evidence>
<keyword evidence="1 4" id="KW-0662">Pyridine nucleotide biosynthesis</keyword>